<dbReference type="AlphaFoldDB" id="A0A6A4SRQ5"/>
<protein>
    <submittedName>
        <fullName evidence="1">Uncharacterized protein</fullName>
    </submittedName>
</protein>
<dbReference type="Proteomes" id="UP000438429">
    <property type="component" value="Unassembled WGS sequence"/>
</dbReference>
<dbReference type="EMBL" id="VEVO01000011">
    <property type="protein sequence ID" value="KAF0034590.1"/>
    <property type="molecule type" value="Genomic_DNA"/>
</dbReference>
<reference evidence="1 2" key="1">
    <citation type="submission" date="2019-06" db="EMBL/GenBank/DDBJ databases">
        <title>Draft genomes of female and male turbot (Scophthalmus maximus).</title>
        <authorList>
            <person name="Xu H."/>
            <person name="Xu X.-W."/>
            <person name="Shao C."/>
            <person name="Chen S."/>
        </authorList>
    </citation>
    <scope>NUCLEOTIDE SEQUENCE [LARGE SCALE GENOMIC DNA]</scope>
    <source>
        <strain evidence="1">Ysfricsl-2016a</strain>
        <tissue evidence="1">Blood</tissue>
    </source>
</reference>
<gene>
    <name evidence="1" type="ORF">F2P81_012348</name>
</gene>
<evidence type="ECO:0000313" key="1">
    <source>
        <dbReference type="EMBL" id="KAF0034590.1"/>
    </source>
</evidence>
<sequence length="158" mass="17425">MNRDSPQAARASHSHIPSRPLIRRLSLLVYLRQRLLYIAHAPNNEFCVVRGGVIRSYRGFSRGIRPSRCDPLVPAAASLKPCSTLEAPVSKSGVDKTLVPASAFALTAHQSNSLLTPAGIIANSVPPPRVSEKVPLQFRGGNDLLWNRLKRTESRERR</sequence>
<accession>A0A6A4SRQ5</accession>
<proteinExistence type="predicted"/>
<organism evidence="1 2">
    <name type="scientific">Scophthalmus maximus</name>
    <name type="common">Turbot</name>
    <name type="synonym">Psetta maxima</name>
    <dbReference type="NCBI Taxonomy" id="52904"/>
    <lineage>
        <taxon>Eukaryota</taxon>
        <taxon>Metazoa</taxon>
        <taxon>Chordata</taxon>
        <taxon>Craniata</taxon>
        <taxon>Vertebrata</taxon>
        <taxon>Euteleostomi</taxon>
        <taxon>Actinopterygii</taxon>
        <taxon>Neopterygii</taxon>
        <taxon>Teleostei</taxon>
        <taxon>Neoteleostei</taxon>
        <taxon>Acanthomorphata</taxon>
        <taxon>Carangaria</taxon>
        <taxon>Pleuronectiformes</taxon>
        <taxon>Pleuronectoidei</taxon>
        <taxon>Scophthalmidae</taxon>
        <taxon>Scophthalmus</taxon>
    </lineage>
</organism>
<comment type="caution">
    <text evidence="1">The sequence shown here is derived from an EMBL/GenBank/DDBJ whole genome shotgun (WGS) entry which is preliminary data.</text>
</comment>
<name>A0A6A4SRQ5_SCOMX</name>
<evidence type="ECO:0000313" key="2">
    <source>
        <dbReference type="Proteomes" id="UP000438429"/>
    </source>
</evidence>